<proteinExistence type="predicted"/>
<protein>
    <submittedName>
        <fullName evidence="1">Uncharacterized protein</fullName>
    </submittedName>
</protein>
<sequence>MVTLTRPLRSSRGRFKAQRQRPATVDAPAKETHPSAQQPQSSNKLDQADAREPLPLIEVRIDSLENRTSKKRTRDQARGVEEISDRDPPPRPPTKLTVAQPNGGLVQTTNGVQTNLDVREGDNVSQRPERSKRVSENGTAAGSHLQVPKQEDKRTLRSQDGGSRLKSELSIYFQNYDEIISDAPKTPEFLSPECPIYLIDEPLKPAKSAASPTLPHRPGPTYVRKVSTNLPTSPLFSQHSSTYMNGATPIDLPSFSPNSISTTVDPLPDSFYFKAHRRAERKEKQLRNIEKERAQHEKVQLERLLDGLQGPDWLKVMGVTGVTDGDKRSWEPKRQYFIREVDALVDKFRIWKEEEKRLRLEKEEKLAREEDEDEDEQDADAGAEDSEDVDSDTDAAPPSSDIDAWAARQLQQEARASLSKRPASRAKQKHRGFEPLLPPDPEKPFKSFFDKPHLRAQALGKQRHGRGVLAFGRPVPQIDLRDFELPADLLTEDVVRANARKRRRMRRETKE</sequence>
<evidence type="ECO:0000313" key="2">
    <source>
        <dbReference type="Proteomes" id="UP001186974"/>
    </source>
</evidence>
<keyword evidence="2" id="KW-1185">Reference proteome</keyword>
<dbReference type="EMBL" id="JAWDJW010006367">
    <property type="protein sequence ID" value="KAK3065072.1"/>
    <property type="molecule type" value="Genomic_DNA"/>
</dbReference>
<organism evidence="1 2">
    <name type="scientific">Coniosporium uncinatum</name>
    <dbReference type="NCBI Taxonomy" id="93489"/>
    <lineage>
        <taxon>Eukaryota</taxon>
        <taxon>Fungi</taxon>
        <taxon>Dikarya</taxon>
        <taxon>Ascomycota</taxon>
        <taxon>Pezizomycotina</taxon>
        <taxon>Dothideomycetes</taxon>
        <taxon>Dothideomycetes incertae sedis</taxon>
        <taxon>Coniosporium</taxon>
    </lineage>
</organism>
<reference evidence="1" key="1">
    <citation type="submission" date="2024-09" db="EMBL/GenBank/DDBJ databases">
        <title>Black Yeasts Isolated from many extreme environments.</title>
        <authorList>
            <person name="Coleine C."/>
            <person name="Stajich J.E."/>
            <person name="Selbmann L."/>
        </authorList>
    </citation>
    <scope>NUCLEOTIDE SEQUENCE</scope>
    <source>
        <strain evidence="1">CCFEE 5737</strain>
    </source>
</reference>
<gene>
    <name evidence="1" type="ORF">LTS18_011533</name>
</gene>
<accession>A0ACC3DC07</accession>
<comment type="caution">
    <text evidence="1">The sequence shown here is derived from an EMBL/GenBank/DDBJ whole genome shotgun (WGS) entry which is preliminary data.</text>
</comment>
<name>A0ACC3DC07_9PEZI</name>
<evidence type="ECO:0000313" key="1">
    <source>
        <dbReference type="EMBL" id="KAK3065072.1"/>
    </source>
</evidence>
<dbReference type="Proteomes" id="UP001186974">
    <property type="component" value="Unassembled WGS sequence"/>
</dbReference>